<keyword evidence="1" id="KW-0812">Transmembrane</keyword>
<keyword evidence="1" id="KW-1133">Transmembrane helix</keyword>
<evidence type="ECO:0000259" key="2">
    <source>
        <dbReference type="PROSITE" id="PS50206"/>
    </source>
</evidence>
<reference evidence="3 4" key="1">
    <citation type="journal article" date="2017" name="Nature">
        <title>The Apostasia genome and the evolution of orchids.</title>
        <authorList>
            <person name="Zhang G.Q."/>
            <person name="Liu K.W."/>
            <person name="Li Z."/>
            <person name="Lohaus R."/>
            <person name="Hsiao Y.Y."/>
            <person name="Niu S.C."/>
            <person name="Wang J.Y."/>
            <person name="Lin Y.C."/>
            <person name="Xu Q."/>
            <person name="Chen L.J."/>
            <person name="Yoshida K."/>
            <person name="Fujiwara S."/>
            <person name="Wang Z.W."/>
            <person name="Zhang Y.Q."/>
            <person name="Mitsuda N."/>
            <person name="Wang M."/>
            <person name="Liu G.H."/>
            <person name="Pecoraro L."/>
            <person name="Huang H.X."/>
            <person name="Xiao X.J."/>
            <person name="Lin M."/>
            <person name="Wu X.Y."/>
            <person name="Wu W.L."/>
            <person name="Chen Y.Y."/>
            <person name="Chang S.B."/>
            <person name="Sakamoto S."/>
            <person name="Ohme-Takagi M."/>
            <person name="Yagi M."/>
            <person name="Zeng S.J."/>
            <person name="Shen C.Y."/>
            <person name="Yeh C.M."/>
            <person name="Luo Y.B."/>
            <person name="Tsai W.C."/>
            <person name="Van de Peer Y."/>
            <person name="Liu Z.J."/>
        </authorList>
    </citation>
    <scope>NUCLEOTIDE SEQUENCE [LARGE SCALE GENOMIC DNA]</scope>
    <source>
        <strain evidence="4">cv. Shenzhen</strain>
        <tissue evidence="3">Stem</tissue>
    </source>
</reference>
<proteinExistence type="predicted"/>
<dbReference type="Gene3D" id="3.40.250.10">
    <property type="entry name" value="Rhodanese-like domain"/>
    <property type="match status" value="1"/>
</dbReference>
<dbReference type="GO" id="GO:0009704">
    <property type="term" value="P:de-etiolation"/>
    <property type="evidence" value="ECO:0007669"/>
    <property type="project" value="InterPro"/>
</dbReference>
<dbReference type="InterPro" id="IPR044690">
    <property type="entry name" value="CAS_plant"/>
</dbReference>
<dbReference type="EMBL" id="KZ452023">
    <property type="protein sequence ID" value="PKA50466.1"/>
    <property type="molecule type" value="Genomic_DNA"/>
</dbReference>
<protein>
    <submittedName>
        <fullName evidence="3">Calcium sensing receptor, chloroplastic</fullName>
    </submittedName>
</protein>
<organism evidence="3 4">
    <name type="scientific">Apostasia shenzhenica</name>
    <dbReference type="NCBI Taxonomy" id="1088818"/>
    <lineage>
        <taxon>Eukaryota</taxon>
        <taxon>Viridiplantae</taxon>
        <taxon>Streptophyta</taxon>
        <taxon>Embryophyta</taxon>
        <taxon>Tracheophyta</taxon>
        <taxon>Spermatophyta</taxon>
        <taxon>Magnoliopsida</taxon>
        <taxon>Liliopsida</taxon>
        <taxon>Asparagales</taxon>
        <taxon>Orchidaceae</taxon>
        <taxon>Apostasioideae</taxon>
        <taxon>Apostasia</taxon>
    </lineage>
</organism>
<name>A0A2I0A4I2_9ASPA</name>
<dbReference type="InterPro" id="IPR001763">
    <property type="entry name" value="Rhodanese-like_dom"/>
</dbReference>
<dbReference type="OrthoDB" id="2015023at2759"/>
<dbReference type="PANTHER" id="PTHR34209:SF1">
    <property type="entry name" value="CALCIUM SENSING RECEPTOR, CHLOROPLASTIC"/>
    <property type="match status" value="1"/>
</dbReference>
<dbReference type="STRING" id="1088818.A0A2I0A4I2"/>
<dbReference type="GO" id="GO:0090333">
    <property type="term" value="P:regulation of stomatal closure"/>
    <property type="evidence" value="ECO:0007669"/>
    <property type="project" value="InterPro"/>
</dbReference>
<dbReference type="CDD" id="cd00158">
    <property type="entry name" value="RHOD"/>
    <property type="match status" value="1"/>
</dbReference>
<dbReference type="InterPro" id="IPR036873">
    <property type="entry name" value="Rhodanese-like_dom_sf"/>
</dbReference>
<feature type="transmembrane region" description="Helical" evidence="1">
    <location>
        <begin position="188"/>
        <end position="210"/>
    </location>
</feature>
<evidence type="ECO:0000256" key="1">
    <source>
        <dbReference type="SAM" id="Phobius"/>
    </source>
</evidence>
<gene>
    <name evidence="3" type="primary">CAS</name>
    <name evidence="3" type="ORF">AXF42_Ash013680</name>
</gene>
<evidence type="ECO:0000313" key="3">
    <source>
        <dbReference type="EMBL" id="PKA50466.1"/>
    </source>
</evidence>
<evidence type="ECO:0000313" key="4">
    <source>
        <dbReference type="Proteomes" id="UP000236161"/>
    </source>
</evidence>
<dbReference type="PANTHER" id="PTHR34209">
    <property type="entry name" value="RHODANESE/CELL CYCLE CONTROL PHOSPHATASE SUPERFAMILY PROTEIN"/>
    <property type="match status" value="1"/>
</dbReference>
<sequence length="391" mass="41539">MVMALRASAVGRPPHHQQKSNLKLRPCSSPHKLLSTSPSALTLLALFSHPNATFEVKALTLPKEGIVSSLTKVEETINQVGDAGSKVLEFSQNLIKVVSDALKPAVDVALPFLKSAGEEAVKVASPVVSEASKQAKEALQGAGVDPSPVLSAAKVVADAAQQSTKVIEGAKPIASSTLKTITSSDPSVIIVSAGALFLAYLLLPPIWSVVSFSFRGYKGNLSPAQTLDLLSSQNYILIDIRSEKDKNKAGVPRLPSNARSKIILIPLEELPSKLKGIVRNTRKVEAEIVALKISYLKRINKGSNIVIMDSYSDTAKNVARMLTSLSFKNSWVMAGGFSGSNGWLQSQLGVDSYNVAVTEILSPSRIIPAATARLGATSTNRRKLLPGTAEK</sequence>
<feature type="domain" description="Rhodanese" evidence="2">
    <location>
        <begin position="231"/>
        <end position="352"/>
    </location>
</feature>
<dbReference type="PROSITE" id="PS50206">
    <property type="entry name" value="RHODANESE_3"/>
    <property type="match status" value="1"/>
</dbReference>
<keyword evidence="1" id="KW-0472">Membrane</keyword>
<dbReference type="AlphaFoldDB" id="A0A2I0A4I2"/>
<keyword evidence="4" id="KW-1185">Reference proteome</keyword>
<dbReference type="GO" id="GO:0071277">
    <property type="term" value="P:cellular response to calcium ion"/>
    <property type="evidence" value="ECO:0007669"/>
    <property type="project" value="InterPro"/>
</dbReference>
<dbReference type="SUPFAM" id="SSF52821">
    <property type="entry name" value="Rhodanese/Cell cycle control phosphatase"/>
    <property type="match status" value="1"/>
</dbReference>
<keyword evidence="3" id="KW-0675">Receptor</keyword>
<accession>A0A2I0A4I2</accession>
<dbReference type="Proteomes" id="UP000236161">
    <property type="component" value="Unassembled WGS sequence"/>
</dbReference>